<evidence type="ECO:0000313" key="4">
    <source>
        <dbReference type="Proteomes" id="UP000265618"/>
    </source>
</evidence>
<protein>
    <submittedName>
        <fullName evidence="3">Uncharacterized protein</fullName>
    </submittedName>
</protein>
<organism evidence="3 4">
    <name type="scientific">Kipferlia bialata</name>
    <dbReference type="NCBI Taxonomy" id="797122"/>
    <lineage>
        <taxon>Eukaryota</taxon>
        <taxon>Metamonada</taxon>
        <taxon>Carpediemonas-like organisms</taxon>
        <taxon>Kipferlia</taxon>
    </lineage>
</organism>
<evidence type="ECO:0000313" key="3">
    <source>
        <dbReference type="EMBL" id="GIQ84487.1"/>
    </source>
</evidence>
<keyword evidence="1" id="KW-0175">Coiled coil</keyword>
<feature type="coiled-coil region" evidence="1">
    <location>
        <begin position="203"/>
        <end position="237"/>
    </location>
</feature>
<reference evidence="3 4" key="1">
    <citation type="journal article" date="2018" name="PLoS ONE">
        <title>The draft genome of Kipferlia bialata reveals reductive genome evolution in fornicate parasites.</title>
        <authorList>
            <person name="Tanifuji G."/>
            <person name="Takabayashi S."/>
            <person name="Kume K."/>
            <person name="Takagi M."/>
            <person name="Nakayama T."/>
            <person name="Kamikawa R."/>
            <person name="Inagaki Y."/>
            <person name="Hashimoto T."/>
        </authorList>
    </citation>
    <scope>NUCLEOTIDE SEQUENCE [LARGE SCALE GENOMIC DNA]</scope>
    <source>
        <strain evidence="3">NY0173</strain>
    </source>
</reference>
<dbReference type="AlphaFoldDB" id="A0A9K3CXW0"/>
<evidence type="ECO:0000256" key="2">
    <source>
        <dbReference type="SAM" id="MobiDB-lite"/>
    </source>
</evidence>
<evidence type="ECO:0000256" key="1">
    <source>
        <dbReference type="SAM" id="Coils"/>
    </source>
</evidence>
<feature type="coiled-coil region" evidence="1">
    <location>
        <begin position="45"/>
        <end position="107"/>
    </location>
</feature>
<comment type="caution">
    <text evidence="3">The sequence shown here is derived from an EMBL/GenBank/DDBJ whole genome shotgun (WGS) entry which is preliminary data.</text>
</comment>
<sequence>MAQLEAQRKEELKTMQERLSMYHTATRSLRMLMDQLRQDQAVKVVEDLRSRLEHSQHQVAAVSKRNGELVKEAAEMQAGHASAKTDLDRAKQSVKNLRQKLDSEIESRQFCRYCSAKITTKLDQSGKNMYNKLLRLRSVTMAITQTTHRSVEEAVQETLQEYDDTDKTVPHETDKGVLDLVQFGRRLAGVEKRLALAPTVFKMQSLLDSRQQEVARLEKVEEAHAKLQRLYKRLVVESQQSSVQHGHRGMSRSALDSGYVGGGGRDRRATHLPEGEAPSIVYLFPPQETPPPASAAASPMVPSASVGSSSKTLSTRAKAPFAPGECPGVAWVTCVGR</sequence>
<feature type="region of interest" description="Disordered" evidence="2">
    <location>
        <begin position="241"/>
        <end position="267"/>
    </location>
</feature>
<gene>
    <name evidence="3" type="ORF">KIPB_005984</name>
</gene>
<dbReference type="Proteomes" id="UP000265618">
    <property type="component" value="Unassembled WGS sequence"/>
</dbReference>
<dbReference type="EMBL" id="BDIP01001478">
    <property type="protein sequence ID" value="GIQ84487.1"/>
    <property type="molecule type" value="Genomic_DNA"/>
</dbReference>
<feature type="region of interest" description="Disordered" evidence="2">
    <location>
        <begin position="285"/>
        <end position="310"/>
    </location>
</feature>
<accession>A0A9K3CXW0</accession>
<keyword evidence="4" id="KW-1185">Reference proteome</keyword>
<name>A0A9K3CXW0_9EUKA</name>
<feature type="compositionally biased region" description="Low complexity" evidence="2">
    <location>
        <begin position="294"/>
        <end position="310"/>
    </location>
</feature>
<proteinExistence type="predicted"/>